<evidence type="ECO:0000313" key="9">
    <source>
        <dbReference type="Proteomes" id="UP000001784"/>
    </source>
</evidence>
<evidence type="ECO:0000256" key="4">
    <source>
        <dbReference type="ARBA" id="ARBA00022729"/>
    </source>
</evidence>
<dbReference type="AlphaFoldDB" id="A0LL91"/>
<dbReference type="PANTHER" id="PTHR34296">
    <property type="entry name" value="TRANSCRIPTIONAL ACTIVATOR PROTEIN MED"/>
    <property type="match status" value="1"/>
</dbReference>
<organism evidence="8 9">
    <name type="scientific">Syntrophobacter fumaroxidans (strain DSM 10017 / MPOB)</name>
    <dbReference type="NCBI Taxonomy" id="335543"/>
    <lineage>
        <taxon>Bacteria</taxon>
        <taxon>Pseudomonadati</taxon>
        <taxon>Thermodesulfobacteriota</taxon>
        <taxon>Syntrophobacteria</taxon>
        <taxon>Syntrophobacterales</taxon>
        <taxon>Syntrophobacteraceae</taxon>
        <taxon>Syntrophobacter</taxon>
    </lineage>
</organism>
<dbReference type="InterPro" id="IPR050957">
    <property type="entry name" value="BMP_lipoprotein"/>
</dbReference>
<comment type="similarity">
    <text evidence="2">Belongs to the BMP lipoprotein family.</text>
</comment>
<evidence type="ECO:0000313" key="8">
    <source>
        <dbReference type="EMBL" id="ABK18193.1"/>
    </source>
</evidence>
<evidence type="ECO:0000259" key="7">
    <source>
        <dbReference type="Pfam" id="PF02608"/>
    </source>
</evidence>
<dbReference type="Pfam" id="PF02608">
    <property type="entry name" value="Bmp"/>
    <property type="match status" value="1"/>
</dbReference>
<feature type="domain" description="ABC transporter substrate-binding protein PnrA-like" evidence="7">
    <location>
        <begin position="43"/>
        <end position="308"/>
    </location>
</feature>
<dbReference type="InterPro" id="IPR028082">
    <property type="entry name" value="Peripla_BP_I"/>
</dbReference>
<dbReference type="HOGENOM" id="CLU_038813_0_0_7"/>
<sequence length="353" mass="37683" precursor="true">MIHHPETVRSIVIHVCRALTLALLPCLLTLAGISADSHAAPLKVVVLTDAAGLGDRSFNDMCWQGILKARRDFGINPQFVQSREQADYVSNITMAARNADIVVTLGYLFTDATRKVASHFPNTRFVHIEGDIATANVASFDFKSEEGGFLAGLVAGLFTRAGKVGVVSGMDIPPVEAYVSGFRAGVKTAEKFGKKPVEVIAVSAGSFNDPVKGKALARTLIDKGVDVIFRAAGNTGVGVLEAIKGGKDVYLIADDLDVDAELPGRILTSTLKRMDVAVYTAIRDIVQNRFVPGHRRLGAPDGAVDITDMKYSRQLFAAAGLEAIAKARELLRQGKVAVPARSAEVEAFQAPEL</sequence>
<evidence type="ECO:0000256" key="1">
    <source>
        <dbReference type="ARBA" id="ARBA00004193"/>
    </source>
</evidence>
<evidence type="ECO:0000256" key="2">
    <source>
        <dbReference type="ARBA" id="ARBA00008610"/>
    </source>
</evidence>
<protein>
    <submittedName>
        <fullName evidence="8">Basic membrane lipoprotein</fullName>
    </submittedName>
</protein>
<dbReference type="PANTHER" id="PTHR34296:SF2">
    <property type="entry name" value="ABC TRANSPORTER GUANOSINE-BINDING PROTEIN NUPN"/>
    <property type="match status" value="1"/>
</dbReference>
<keyword evidence="6 8" id="KW-0449">Lipoprotein</keyword>
<keyword evidence="5" id="KW-0472">Membrane</keyword>
<dbReference type="eggNOG" id="COG1744">
    <property type="taxonomic scope" value="Bacteria"/>
</dbReference>
<gene>
    <name evidence="8" type="ordered locus">Sfum_2515</name>
</gene>
<dbReference type="STRING" id="335543.Sfum_2515"/>
<name>A0LL91_SYNFM</name>
<dbReference type="Gene3D" id="3.40.50.2300">
    <property type="match status" value="2"/>
</dbReference>
<accession>A0LL91</accession>
<dbReference type="RefSeq" id="WP_011699361.1">
    <property type="nucleotide sequence ID" value="NC_008554.1"/>
</dbReference>
<dbReference type="GO" id="GO:0005886">
    <property type="term" value="C:plasma membrane"/>
    <property type="evidence" value="ECO:0007669"/>
    <property type="project" value="UniProtKB-SubCell"/>
</dbReference>
<keyword evidence="4" id="KW-0732">Signal</keyword>
<comment type="subcellular location">
    <subcellularLocation>
        <location evidence="1">Cell membrane</location>
        <topology evidence="1">Lipid-anchor</topology>
    </subcellularLocation>
</comment>
<dbReference type="CDD" id="cd06354">
    <property type="entry name" value="PBP1_PrnA-like"/>
    <property type="match status" value="1"/>
</dbReference>
<dbReference type="KEGG" id="sfu:Sfum_2515"/>
<reference evidence="8 9" key="1">
    <citation type="submission" date="2006-10" db="EMBL/GenBank/DDBJ databases">
        <title>Complete sequence of Syntrophobacter fumaroxidans MPOB.</title>
        <authorList>
            <consortium name="US DOE Joint Genome Institute"/>
            <person name="Copeland A."/>
            <person name="Lucas S."/>
            <person name="Lapidus A."/>
            <person name="Barry K."/>
            <person name="Detter J.C."/>
            <person name="Glavina del Rio T."/>
            <person name="Hammon N."/>
            <person name="Israni S."/>
            <person name="Pitluck S."/>
            <person name="Goltsman E.G."/>
            <person name="Martinez M."/>
            <person name="Schmutz J."/>
            <person name="Larimer F."/>
            <person name="Land M."/>
            <person name="Hauser L."/>
            <person name="Kyrpides N."/>
            <person name="Kim E."/>
            <person name="Boone D.R."/>
            <person name="Brockman F."/>
            <person name="Culley D."/>
            <person name="Ferry J."/>
            <person name="Gunsalus R."/>
            <person name="McInerney M.J."/>
            <person name="Morrison M."/>
            <person name="Plugge C."/>
            <person name="Rohlin L."/>
            <person name="Scholten J."/>
            <person name="Sieber J."/>
            <person name="Stams A.J.M."/>
            <person name="Worm P."/>
            <person name="Henstra A.M."/>
            <person name="Richardson P."/>
        </authorList>
    </citation>
    <scope>NUCLEOTIDE SEQUENCE [LARGE SCALE GENOMIC DNA]</scope>
    <source>
        <strain evidence="9">DSM 10017 / MPOB</strain>
    </source>
</reference>
<keyword evidence="3" id="KW-1003">Cell membrane</keyword>
<evidence type="ECO:0000256" key="6">
    <source>
        <dbReference type="ARBA" id="ARBA00023288"/>
    </source>
</evidence>
<keyword evidence="9" id="KW-1185">Reference proteome</keyword>
<evidence type="ECO:0000256" key="3">
    <source>
        <dbReference type="ARBA" id="ARBA00022475"/>
    </source>
</evidence>
<evidence type="ECO:0000256" key="5">
    <source>
        <dbReference type="ARBA" id="ARBA00023136"/>
    </source>
</evidence>
<dbReference type="SUPFAM" id="SSF53822">
    <property type="entry name" value="Periplasmic binding protein-like I"/>
    <property type="match status" value="1"/>
</dbReference>
<dbReference type="Proteomes" id="UP000001784">
    <property type="component" value="Chromosome"/>
</dbReference>
<dbReference type="InterPro" id="IPR003760">
    <property type="entry name" value="PnrA-like"/>
</dbReference>
<proteinExistence type="inferred from homology"/>
<dbReference type="EMBL" id="CP000478">
    <property type="protein sequence ID" value="ABK18193.1"/>
    <property type="molecule type" value="Genomic_DNA"/>
</dbReference>
<dbReference type="InParanoid" id="A0LL91"/>